<feature type="compositionally biased region" description="Basic and acidic residues" evidence="1">
    <location>
        <begin position="15"/>
        <end position="31"/>
    </location>
</feature>
<sequence>MSRDDYHQSANFISDSERGAEKPIKEGKDEGTPLAGDHGGELAEGYSSRQPPTTAPDAELAGAGDDPYGGLTVDGYRSTQLCPSPPAPACAHGKPRVRTRRDEYAGSFASTTPEPKSSVVPASGSTSGPTAATVAAAAIHPARVPLPDTEASTETSPVPALGVPAPVQSDTDPAAEPGGPHSPSIGTRLVGRVERIAGKVFRDSSMEARGKRHMTGHL</sequence>
<proteinExistence type="predicted"/>
<name>A0A8I2YZX6_9AGAM</name>
<protein>
    <submittedName>
        <fullName evidence="2">Uncharacterized protein</fullName>
    </submittedName>
</protein>
<dbReference type="EMBL" id="JAGFBS010000001">
    <property type="protein sequence ID" value="KAG6381925.1"/>
    <property type="molecule type" value="Genomic_DNA"/>
</dbReference>
<accession>A0A8I2YZX6</accession>
<dbReference type="OrthoDB" id="3170343at2759"/>
<evidence type="ECO:0000313" key="2">
    <source>
        <dbReference type="EMBL" id="KAG6381925.1"/>
    </source>
</evidence>
<keyword evidence="3" id="KW-1185">Reference proteome</keyword>
<organism evidence="2 3">
    <name type="scientific">Boletus reticuloceps</name>
    <dbReference type="NCBI Taxonomy" id="495285"/>
    <lineage>
        <taxon>Eukaryota</taxon>
        <taxon>Fungi</taxon>
        <taxon>Dikarya</taxon>
        <taxon>Basidiomycota</taxon>
        <taxon>Agaricomycotina</taxon>
        <taxon>Agaricomycetes</taxon>
        <taxon>Agaricomycetidae</taxon>
        <taxon>Boletales</taxon>
        <taxon>Boletineae</taxon>
        <taxon>Boletaceae</taxon>
        <taxon>Boletoideae</taxon>
        <taxon>Boletus</taxon>
    </lineage>
</organism>
<gene>
    <name evidence="2" type="ORF">JVT61DRAFT_547</name>
</gene>
<dbReference type="Proteomes" id="UP000683000">
    <property type="component" value="Unassembled WGS sequence"/>
</dbReference>
<feature type="region of interest" description="Disordered" evidence="1">
    <location>
        <begin position="1"/>
        <end position="188"/>
    </location>
</feature>
<feature type="compositionally biased region" description="Low complexity" evidence="1">
    <location>
        <begin position="121"/>
        <end position="142"/>
    </location>
</feature>
<dbReference type="AlphaFoldDB" id="A0A8I2YZX6"/>
<comment type="caution">
    <text evidence="2">The sequence shown here is derived from an EMBL/GenBank/DDBJ whole genome shotgun (WGS) entry which is preliminary data.</text>
</comment>
<reference evidence="2" key="1">
    <citation type="submission" date="2021-03" db="EMBL/GenBank/DDBJ databases">
        <title>Evolutionary innovations through gain and loss of genes in the ectomycorrhizal Boletales.</title>
        <authorList>
            <person name="Wu G."/>
            <person name="Miyauchi S."/>
            <person name="Morin E."/>
            <person name="Yang Z.-L."/>
            <person name="Xu J."/>
            <person name="Martin F.M."/>
        </authorList>
    </citation>
    <scope>NUCLEOTIDE SEQUENCE</scope>
    <source>
        <strain evidence="2">BR01</strain>
    </source>
</reference>
<evidence type="ECO:0000313" key="3">
    <source>
        <dbReference type="Proteomes" id="UP000683000"/>
    </source>
</evidence>
<evidence type="ECO:0000256" key="1">
    <source>
        <dbReference type="SAM" id="MobiDB-lite"/>
    </source>
</evidence>